<evidence type="ECO:0000313" key="9">
    <source>
        <dbReference type="Proteomes" id="UP000276232"/>
    </source>
</evidence>
<keyword evidence="3 7" id="KW-0812">Transmembrane</keyword>
<keyword evidence="9" id="KW-1185">Reference proteome</keyword>
<feature type="region of interest" description="Disordered" evidence="6">
    <location>
        <begin position="1"/>
        <end position="20"/>
    </location>
</feature>
<evidence type="ECO:0000256" key="3">
    <source>
        <dbReference type="ARBA" id="ARBA00022692"/>
    </source>
</evidence>
<feature type="transmembrane region" description="Helical" evidence="7">
    <location>
        <begin position="275"/>
        <end position="292"/>
    </location>
</feature>
<dbReference type="RefSeq" id="WP_158674250.1">
    <property type="nucleotide sequence ID" value="NZ_RJKN01000004.1"/>
</dbReference>
<dbReference type="PANTHER" id="PTHR30213:SF1">
    <property type="entry name" value="INNER MEMBRANE PROTEIN YHJD"/>
    <property type="match status" value="1"/>
</dbReference>
<dbReference type="EMBL" id="RJKN01000004">
    <property type="protein sequence ID" value="ROP43121.1"/>
    <property type="molecule type" value="Genomic_DNA"/>
</dbReference>
<comment type="subcellular location">
    <subcellularLocation>
        <location evidence="1">Cell membrane</location>
        <topology evidence="1">Multi-pass membrane protein</topology>
    </subcellularLocation>
</comment>
<dbReference type="GO" id="GO:0005886">
    <property type="term" value="C:plasma membrane"/>
    <property type="evidence" value="ECO:0007669"/>
    <property type="project" value="UniProtKB-SubCell"/>
</dbReference>
<dbReference type="Proteomes" id="UP000276232">
    <property type="component" value="Unassembled WGS sequence"/>
</dbReference>
<feature type="transmembrane region" description="Helical" evidence="7">
    <location>
        <begin position="51"/>
        <end position="79"/>
    </location>
</feature>
<keyword evidence="5 7" id="KW-0472">Membrane</keyword>
<evidence type="ECO:0000256" key="7">
    <source>
        <dbReference type="SAM" id="Phobius"/>
    </source>
</evidence>
<evidence type="ECO:0000256" key="4">
    <source>
        <dbReference type="ARBA" id="ARBA00022989"/>
    </source>
</evidence>
<sequence>MSAPTTRPVPGVTPAPPAEDEAQAAPGLVARLTALRPVRAYLHFSGHRGNVLAGGIAFVGLFSLASILVVAVSVLGLVFGSRPDLQARVYEQLNETVPGLLTVNGTTGLLDPDDLLRSDVLSVTGVVAFVVALVAGLGWLDALREGIRAVFTEEPDRRPVVGKKLKDLLVLVTLGLAVLVAGAAAALLGLASGPLLALIGVDPSRLTAFLLAVVGFGIAATVYTGVFLLLFRVLADVPAPLRDLRQGAVVGGVALALVTTVGGALLRFVGGGNPVVAASATLGAVLVWLGLLSRITLVAAAWGATAADDAGSHVLVRPGATVMGTAVREDLDVPAGPRPRTAVTFDQRTTDRTTLAAGAVLGVVGAGLLALGNGAVRAVGEAVRGVGRR</sequence>
<comment type="caution">
    <text evidence="8">The sequence shown here is derived from an EMBL/GenBank/DDBJ whole genome shotgun (WGS) entry which is preliminary data.</text>
</comment>
<keyword evidence="4 7" id="KW-1133">Transmembrane helix</keyword>
<gene>
    <name evidence="8" type="ORF">EDC03_1716</name>
</gene>
<dbReference type="PANTHER" id="PTHR30213">
    <property type="entry name" value="INNER MEMBRANE PROTEIN YHJD"/>
    <property type="match status" value="1"/>
</dbReference>
<feature type="transmembrane region" description="Helical" evidence="7">
    <location>
        <begin position="247"/>
        <end position="269"/>
    </location>
</feature>
<proteinExistence type="predicted"/>
<keyword evidence="2" id="KW-1003">Cell membrane</keyword>
<evidence type="ECO:0000256" key="6">
    <source>
        <dbReference type="SAM" id="MobiDB-lite"/>
    </source>
</evidence>
<dbReference type="Pfam" id="PF03631">
    <property type="entry name" value="Virul_fac_BrkB"/>
    <property type="match status" value="1"/>
</dbReference>
<feature type="transmembrane region" description="Helical" evidence="7">
    <location>
        <begin position="168"/>
        <end position="188"/>
    </location>
</feature>
<organism evidence="8 9">
    <name type="scientific">Pseudokineococcus lusitanus</name>
    <dbReference type="NCBI Taxonomy" id="763993"/>
    <lineage>
        <taxon>Bacteria</taxon>
        <taxon>Bacillati</taxon>
        <taxon>Actinomycetota</taxon>
        <taxon>Actinomycetes</taxon>
        <taxon>Kineosporiales</taxon>
        <taxon>Kineosporiaceae</taxon>
        <taxon>Pseudokineococcus</taxon>
    </lineage>
</organism>
<accession>A0A3N1HKZ1</accession>
<evidence type="ECO:0000313" key="8">
    <source>
        <dbReference type="EMBL" id="ROP43121.1"/>
    </source>
</evidence>
<dbReference type="InterPro" id="IPR017039">
    <property type="entry name" value="Virul_fac_BrkB"/>
</dbReference>
<reference evidence="8 9" key="1">
    <citation type="journal article" date="2015" name="Stand. Genomic Sci.">
        <title>Genomic Encyclopedia of Bacterial and Archaeal Type Strains, Phase III: the genomes of soil and plant-associated and newly described type strains.</title>
        <authorList>
            <person name="Whitman W.B."/>
            <person name="Woyke T."/>
            <person name="Klenk H.P."/>
            <person name="Zhou Y."/>
            <person name="Lilburn T.G."/>
            <person name="Beck B.J."/>
            <person name="De Vos P."/>
            <person name="Vandamme P."/>
            <person name="Eisen J.A."/>
            <person name="Garrity G."/>
            <person name="Hugenholtz P."/>
            <person name="Kyrpides N.C."/>
        </authorList>
    </citation>
    <scope>NUCLEOTIDE SEQUENCE [LARGE SCALE GENOMIC DNA]</scope>
    <source>
        <strain evidence="8 9">CECT 7306</strain>
    </source>
</reference>
<evidence type="ECO:0000256" key="1">
    <source>
        <dbReference type="ARBA" id="ARBA00004651"/>
    </source>
</evidence>
<dbReference type="OrthoDB" id="3229302at2"/>
<evidence type="ECO:0000256" key="5">
    <source>
        <dbReference type="ARBA" id="ARBA00023136"/>
    </source>
</evidence>
<feature type="transmembrane region" description="Helical" evidence="7">
    <location>
        <begin position="120"/>
        <end position="140"/>
    </location>
</feature>
<dbReference type="InParanoid" id="A0A3N1HKZ1"/>
<evidence type="ECO:0000256" key="2">
    <source>
        <dbReference type="ARBA" id="ARBA00022475"/>
    </source>
</evidence>
<protein>
    <submittedName>
        <fullName evidence="8">Membrane protein</fullName>
    </submittedName>
</protein>
<dbReference type="AlphaFoldDB" id="A0A3N1HKZ1"/>
<name>A0A3N1HKZ1_9ACTN</name>
<feature type="transmembrane region" description="Helical" evidence="7">
    <location>
        <begin position="208"/>
        <end position="235"/>
    </location>
</feature>
<dbReference type="FunCoup" id="A0A3N1HKZ1">
    <property type="interactions" value="3"/>
</dbReference>